<accession>A0ABP0TA40</accession>
<evidence type="ECO:0000256" key="6">
    <source>
        <dbReference type="ARBA" id="ARBA00023268"/>
    </source>
</evidence>
<keyword evidence="5" id="KW-0862">Zinc</keyword>
<dbReference type="InterPro" id="IPR002125">
    <property type="entry name" value="CMP_dCMP_dom"/>
</dbReference>
<dbReference type="InterPro" id="IPR016192">
    <property type="entry name" value="APOBEC/CMP_deaminase_Zn-bd"/>
</dbReference>
<keyword evidence="6" id="KW-0511">Multifunctional enzyme</keyword>
<dbReference type="PANTHER" id="PTHR11079">
    <property type="entry name" value="CYTOSINE DEAMINASE FAMILY MEMBER"/>
    <property type="match status" value="1"/>
</dbReference>
<dbReference type="NCBIfam" id="TIGR00326">
    <property type="entry name" value="eubact_ribD"/>
    <property type="match status" value="1"/>
</dbReference>
<evidence type="ECO:0000256" key="4">
    <source>
        <dbReference type="ARBA" id="ARBA00022723"/>
    </source>
</evidence>
<name>A0ABP0TA40_9BRYO</name>
<sequence length="428" mass="46180">MGIPLHSCSLHSSAAATLVASSSDLSQSSKWLRSYKCPITSSRRSSNSRCEAAAARCLASTGYGREQEQQDAAYMRECVELARQAIGHTSPNPMVGCVLVKEGKVVGRGFHPKAGQPHAEVFALREAGELAENATAYVSLEPCNHFGRTPPCSAALVRSRVKRVVVGMIDPNPKVAGSGVKTLQDAGIEVVVGVEEELCRNMNEVFIHHMCTNKPFVILRYSMSMDGGILGSLGFNAAVPGSSYSRLLQEVDAVVVTDAAVYNDPVLLSSEPNAKQPLRVILARFLFSLLAAPTMVLADQSAWVTNYQSTSMQDGKAMEHRLQARGVDVVMLEDLSLEQVLSVCYLQGAYSVLLDSRGPDLSGLENFLGQHAVREDVVNKLVVNISPVLLGENRTGPGFCLADDLLKLERVSTRVSGRDVIIEGYFPN</sequence>
<comment type="pathway">
    <text evidence="1">Cofactor biosynthesis; riboflavin biosynthesis; 5-amino-6-(D-ribitylamino)uracil from GTP: step 2/4.</text>
</comment>
<dbReference type="InterPro" id="IPR002734">
    <property type="entry name" value="RibDG_C"/>
</dbReference>
<proteinExistence type="predicted"/>
<dbReference type="Pfam" id="PF01872">
    <property type="entry name" value="RibD_C"/>
    <property type="match status" value="1"/>
</dbReference>
<dbReference type="PROSITE" id="PS00903">
    <property type="entry name" value="CYT_DCMP_DEAMINASES_1"/>
    <property type="match status" value="1"/>
</dbReference>
<feature type="domain" description="CMP/dCMP-type deaminase" evidence="7">
    <location>
        <begin position="69"/>
        <end position="191"/>
    </location>
</feature>
<dbReference type="Gene3D" id="3.40.140.10">
    <property type="entry name" value="Cytidine Deaminase, domain 2"/>
    <property type="match status" value="1"/>
</dbReference>
<dbReference type="CDD" id="cd01284">
    <property type="entry name" value="Riboflavin_deaminase-reductase"/>
    <property type="match status" value="1"/>
</dbReference>
<gene>
    <name evidence="8" type="ORF">CSSPTR1EN2_LOCUS1020</name>
</gene>
<evidence type="ECO:0000256" key="2">
    <source>
        <dbReference type="ARBA" id="ARBA00004910"/>
    </source>
</evidence>
<dbReference type="InterPro" id="IPR004794">
    <property type="entry name" value="Eubact_RibD"/>
</dbReference>
<dbReference type="SUPFAM" id="SSF53597">
    <property type="entry name" value="Dihydrofolate reductase-like"/>
    <property type="match status" value="1"/>
</dbReference>
<reference evidence="8 9" key="1">
    <citation type="submission" date="2024-02" db="EMBL/GenBank/DDBJ databases">
        <authorList>
            <consortium name="ELIXIR-Norway"/>
            <consortium name="Elixir Norway"/>
        </authorList>
    </citation>
    <scope>NUCLEOTIDE SEQUENCE [LARGE SCALE GENOMIC DNA]</scope>
</reference>
<dbReference type="PROSITE" id="PS51747">
    <property type="entry name" value="CYT_DCMP_DEAMINASES_2"/>
    <property type="match status" value="1"/>
</dbReference>
<dbReference type="Proteomes" id="UP001497512">
    <property type="component" value="Chromosome 1"/>
</dbReference>
<evidence type="ECO:0000313" key="8">
    <source>
        <dbReference type="EMBL" id="CAK9190698.1"/>
    </source>
</evidence>
<dbReference type="InterPro" id="IPR024072">
    <property type="entry name" value="DHFR-like_dom_sf"/>
</dbReference>
<comment type="pathway">
    <text evidence="2">Cofactor biosynthesis; riboflavin biosynthesis; 5-amino-6-(D-ribitylamino)uracil from GTP: step 3/4.</text>
</comment>
<evidence type="ECO:0000259" key="7">
    <source>
        <dbReference type="PROSITE" id="PS51747"/>
    </source>
</evidence>
<evidence type="ECO:0000256" key="1">
    <source>
        <dbReference type="ARBA" id="ARBA00004882"/>
    </source>
</evidence>
<keyword evidence="3" id="KW-0686">Riboflavin biosynthesis</keyword>
<organism evidence="8 9">
    <name type="scientific">Sphagnum troendelagicum</name>
    <dbReference type="NCBI Taxonomy" id="128251"/>
    <lineage>
        <taxon>Eukaryota</taxon>
        <taxon>Viridiplantae</taxon>
        <taxon>Streptophyta</taxon>
        <taxon>Embryophyta</taxon>
        <taxon>Bryophyta</taxon>
        <taxon>Sphagnophytina</taxon>
        <taxon>Sphagnopsida</taxon>
        <taxon>Sphagnales</taxon>
        <taxon>Sphagnaceae</taxon>
        <taxon>Sphagnum</taxon>
    </lineage>
</organism>
<dbReference type="EMBL" id="OZ019893">
    <property type="protein sequence ID" value="CAK9190698.1"/>
    <property type="molecule type" value="Genomic_DNA"/>
</dbReference>
<keyword evidence="4" id="KW-0479">Metal-binding</keyword>
<dbReference type="PANTHER" id="PTHR11079:SF162">
    <property type="entry name" value="RIBOFLAVIN BIOSYNTHESIS PROTEIN PYRD, CHLOROPLASTIC"/>
    <property type="match status" value="1"/>
</dbReference>
<dbReference type="SUPFAM" id="SSF53927">
    <property type="entry name" value="Cytidine deaminase-like"/>
    <property type="match status" value="1"/>
</dbReference>
<keyword evidence="9" id="KW-1185">Reference proteome</keyword>
<dbReference type="Gene3D" id="3.40.430.10">
    <property type="entry name" value="Dihydrofolate Reductase, subunit A"/>
    <property type="match status" value="1"/>
</dbReference>
<evidence type="ECO:0000313" key="9">
    <source>
        <dbReference type="Proteomes" id="UP001497512"/>
    </source>
</evidence>
<dbReference type="InterPro" id="IPR016193">
    <property type="entry name" value="Cytidine_deaminase-like"/>
</dbReference>
<evidence type="ECO:0000256" key="5">
    <source>
        <dbReference type="ARBA" id="ARBA00022833"/>
    </source>
</evidence>
<dbReference type="Pfam" id="PF00383">
    <property type="entry name" value="dCMP_cyt_deam_1"/>
    <property type="match status" value="1"/>
</dbReference>
<protein>
    <recommendedName>
        <fullName evidence="7">CMP/dCMP-type deaminase domain-containing protein</fullName>
    </recommendedName>
</protein>
<evidence type="ECO:0000256" key="3">
    <source>
        <dbReference type="ARBA" id="ARBA00022619"/>
    </source>
</evidence>